<accession>A0ABY6TU99</accession>
<dbReference type="InterPro" id="IPR052895">
    <property type="entry name" value="HetReg/Transcr_Mod"/>
</dbReference>
<proteinExistence type="predicted"/>
<keyword evidence="3" id="KW-1185">Reference proteome</keyword>
<evidence type="ECO:0000259" key="1">
    <source>
        <dbReference type="Pfam" id="PF06985"/>
    </source>
</evidence>
<dbReference type="Proteomes" id="UP000766486">
    <property type="component" value="Unassembled WGS sequence"/>
</dbReference>
<dbReference type="PANTHER" id="PTHR24148">
    <property type="entry name" value="ANKYRIN REPEAT DOMAIN-CONTAINING PROTEIN 39 HOMOLOG-RELATED"/>
    <property type="match status" value="1"/>
</dbReference>
<reference evidence="2 3" key="1">
    <citation type="submission" date="2019-06" db="EMBL/GenBank/DDBJ databases">
        <authorList>
            <person name="Broberg M."/>
        </authorList>
    </citation>
    <scope>NUCLEOTIDE SEQUENCE [LARGE SCALE GENOMIC DNA]</scope>
</reference>
<sequence length="660" mass="73993">MVSGPTYTYTAIAAPRAIRLIHLHPGYESDPVSVSLETVTLDSVPDYEAISYCWGNAADQRQITCNDATLSITNSLFTGLVAFRRPDQPRILWADAICINQDDLIEKRDQVLLMPEIYSQAKCVLVWLGVSNDPVHGHIPPSIVDSIQEALQMIPEFNPEDASGMITTRQALHEESQRLREQGKPNLLDHDWLPLVALVSRPWFRRKWMIQEISLAKQVLVHSGTEVQFPWMNLAQLLFSMEALDIDRVADLQIDTALNRTRQGKQDDTLMEPVTSGKETKKILDRSVFKFTASLQCAAAIYMVQLFRHAGTLLDGVVVTQLFECTDPRDHIYSLLSLISTGPTIQPDYEATLSDVFHRFAKAMLVEGQSLKVLGLAPNKHVFHKPDPKPTEGLPSWVPDLREIHMNILTGSTVRPQAFHAGGKNKPILSISADERILSCSGRIVDTVKAFSTPMLEMILDDIPEFRENPTIFMETDDPLLERRQRRFARWLDACYTLAFGHHYLARDVPEPQGDLIMSFSRTMLCDIDMMRNRADSESIVKLPQYLEQIFNDVAKGNFDSGNKPTNMSPHLRNVGECVRSFAMSPICVTGSGRLGRIPPFSRAGDLVCVFVGGETPFIIRPTGRETYTIIGECYIDGIMDGEAIEGPSVDGFLHTIDLE</sequence>
<evidence type="ECO:0000313" key="2">
    <source>
        <dbReference type="EMBL" id="VUC22235.1"/>
    </source>
</evidence>
<name>A0ABY6TU99_BIOOC</name>
<evidence type="ECO:0000313" key="3">
    <source>
        <dbReference type="Proteomes" id="UP000766486"/>
    </source>
</evidence>
<dbReference type="EMBL" id="CABFNS010000533">
    <property type="protein sequence ID" value="VUC22235.1"/>
    <property type="molecule type" value="Genomic_DNA"/>
</dbReference>
<dbReference type="Pfam" id="PF06985">
    <property type="entry name" value="HET"/>
    <property type="match status" value="1"/>
</dbReference>
<protein>
    <recommendedName>
        <fullName evidence="1">Heterokaryon incompatibility domain-containing protein</fullName>
    </recommendedName>
</protein>
<dbReference type="InterPro" id="IPR010730">
    <property type="entry name" value="HET"/>
</dbReference>
<gene>
    <name evidence="2" type="ORF">CLO192961_LOCUS78187</name>
</gene>
<feature type="domain" description="Heterokaryon incompatibility" evidence="1">
    <location>
        <begin position="47"/>
        <end position="212"/>
    </location>
</feature>
<comment type="caution">
    <text evidence="2">The sequence shown here is derived from an EMBL/GenBank/DDBJ whole genome shotgun (WGS) entry which is preliminary data.</text>
</comment>
<organism evidence="2 3">
    <name type="scientific">Bionectria ochroleuca</name>
    <name type="common">Gliocladium roseum</name>
    <dbReference type="NCBI Taxonomy" id="29856"/>
    <lineage>
        <taxon>Eukaryota</taxon>
        <taxon>Fungi</taxon>
        <taxon>Dikarya</taxon>
        <taxon>Ascomycota</taxon>
        <taxon>Pezizomycotina</taxon>
        <taxon>Sordariomycetes</taxon>
        <taxon>Hypocreomycetidae</taxon>
        <taxon>Hypocreales</taxon>
        <taxon>Bionectriaceae</taxon>
        <taxon>Clonostachys</taxon>
    </lineage>
</organism>
<dbReference type="Pfam" id="PF26639">
    <property type="entry name" value="Het-6_barrel"/>
    <property type="match status" value="1"/>
</dbReference>
<dbReference type="PANTHER" id="PTHR24148:SF64">
    <property type="entry name" value="HETEROKARYON INCOMPATIBILITY DOMAIN-CONTAINING PROTEIN"/>
    <property type="match status" value="1"/>
</dbReference>